<dbReference type="InterPro" id="IPR043504">
    <property type="entry name" value="Peptidase_S1_PA_chymotrypsin"/>
</dbReference>
<protein>
    <recommendedName>
        <fullName evidence="5">Trypsin-like serine protease</fullName>
    </recommendedName>
</protein>
<dbReference type="RefSeq" id="WP_152189950.1">
    <property type="nucleotide sequence ID" value="NZ_WFKI01000001.1"/>
</dbReference>
<gene>
    <name evidence="2" type="ORF">GBG18_07795</name>
    <name evidence="1" type="ORF">GBG19_10260</name>
</gene>
<dbReference type="Gene3D" id="2.40.10.10">
    <property type="entry name" value="Trypsin-like serine proteases"/>
    <property type="match status" value="2"/>
</dbReference>
<evidence type="ECO:0000313" key="4">
    <source>
        <dbReference type="Proteomes" id="UP000472839"/>
    </source>
</evidence>
<dbReference type="EMBL" id="WFKK01000030">
    <property type="protein sequence ID" value="KAB7887778.1"/>
    <property type="molecule type" value="Genomic_DNA"/>
</dbReference>
<evidence type="ECO:0000313" key="3">
    <source>
        <dbReference type="Proteomes" id="UP000461010"/>
    </source>
</evidence>
<keyword evidence="3" id="KW-1185">Reference proteome</keyword>
<evidence type="ECO:0000313" key="1">
    <source>
        <dbReference type="EMBL" id="KAB7887778.1"/>
    </source>
</evidence>
<dbReference type="Proteomes" id="UP000461010">
    <property type="component" value="Unassembled WGS sequence"/>
</dbReference>
<proteinExistence type="predicted"/>
<evidence type="ECO:0008006" key="5">
    <source>
        <dbReference type="Google" id="ProtNLM"/>
    </source>
</evidence>
<dbReference type="SUPFAM" id="SSF50494">
    <property type="entry name" value="Trypsin-like serine proteases"/>
    <property type="match status" value="1"/>
</dbReference>
<dbReference type="Proteomes" id="UP000472839">
    <property type="component" value="Unassembled WGS sequence"/>
</dbReference>
<dbReference type="EMBL" id="WFKJ01000020">
    <property type="protein sequence ID" value="KAB7890959.1"/>
    <property type="molecule type" value="Genomic_DNA"/>
</dbReference>
<organism evidence="1 4">
    <name type="scientific">Poseidonibacter ostreae</name>
    <dbReference type="NCBI Taxonomy" id="2654171"/>
    <lineage>
        <taxon>Bacteria</taxon>
        <taxon>Pseudomonadati</taxon>
        <taxon>Campylobacterota</taxon>
        <taxon>Epsilonproteobacteria</taxon>
        <taxon>Campylobacterales</taxon>
        <taxon>Arcobacteraceae</taxon>
        <taxon>Poseidonibacter</taxon>
    </lineage>
</organism>
<sequence>MTIKDLGIYTRPVLFDTKSCDYPYGLLGSCFGIEYENEYLIITAQHVLDNFENKNILVPYILGSDTFLPINIIHELSYSSEIDDTDKFDLAIIHIEKKKLNKDFIKTSFYKIDNSLLEATSYTEFIIYGFPSKINGIDYEEKKVNAQRMIIEAINITKSPYTYCYSLETAEDTKEYLNGLSGSPVFGLKKVNSQINYCFVGMMIREKYFISARWIYHVIKTSNKSLEEERVTPASI</sequence>
<comment type="caution">
    <text evidence="1">The sequence shown here is derived from an EMBL/GenBank/DDBJ whole genome shotgun (WGS) entry which is preliminary data.</text>
</comment>
<dbReference type="AlphaFoldDB" id="A0A6L4WRE5"/>
<dbReference type="InterPro" id="IPR009003">
    <property type="entry name" value="Peptidase_S1_PA"/>
</dbReference>
<reference evidence="3 4" key="1">
    <citation type="submission" date="2019-10" db="EMBL/GenBank/DDBJ databases">
        <title>Poseidonibacter ostreae sp. nov., isolated from the gut of the Ostrea denselamellosa.</title>
        <authorList>
            <person name="Choi A."/>
        </authorList>
    </citation>
    <scope>NUCLEOTIDE SEQUENCE [LARGE SCALE GENOMIC DNA]</scope>
    <source>
        <strain evidence="1 4">SJOD-M-33</strain>
        <strain evidence="2 3">SJOD-M-5</strain>
    </source>
</reference>
<evidence type="ECO:0000313" key="2">
    <source>
        <dbReference type="EMBL" id="KAB7890959.1"/>
    </source>
</evidence>
<accession>A0A6L4WRE5</accession>
<name>A0A6L4WRE5_9BACT</name>